<dbReference type="EMBL" id="JAGTUK010000001">
    <property type="protein sequence ID" value="MBS0022852.1"/>
    <property type="molecule type" value="Genomic_DNA"/>
</dbReference>
<name>A0ABS5IIQ6_9MICO</name>
<dbReference type="Proteomes" id="UP000678243">
    <property type="component" value="Unassembled WGS sequence"/>
</dbReference>
<comment type="caution">
    <text evidence="3">The sequence shown here is derived from an EMBL/GenBank/DDBJ whole genome shotgun (WGS) entry which is preliminary data.</text>
</comment>
<reference evidence="3 4" key="1">
    <citation type="submission" date="2021-04" db="EMBL/GenBank/DDBJ databases">
        <title>Whole genome analysis of root endophytic bacterium Microbacterium paraoxydans ku-mp colonizing RP-bio226 rice variety.</title>
        <authorList>
            <person name="Ulaganathan K."/>
            <person name="Latha B."/>
        </authorList>
    </citation>
    <scope>NUCLEOTIDE SEQUENCE [LARGE SCALE GENOMIC DNA]</scope>
    <source>
        <strain evidence="4">ku-mp</strain>
    </source>
</reference>
<evidence type="ECO:0000256" key="2">
    <source>
        <dbReference type="SAM" id="SignalP"/>
    </source>
</evidence>
<dbReference type="RefSeq" id="WP_211540605.1">
    <property type="nucleotide sequence ID" value="NZ_JAGTUK010000001.1"/>
</dbReference>
<proteinExistence type="predicted"/>
<protein>
    <recommendedName>
        <fullName evidence="5">DUF4397 domain-containing protein</fullName>
    </recommendedName>
</protein>
<feature type="region of interest" description="Disordered" evidence="1">
    <location>
        <begin position="38"/>
        <end position="61"/>
    </location>
</feature>
<accession>A0ABS5IIQ6</accession>
<sequence>MEHTHHTQNSVGKRAAIAALASCAIALASALPASADETAHSSGESAKDSTSEASANAGATPEVDGPVVSIYPVASADGGDYGITNQASASGERMLINIAEPTAPTAYSFNVTGADLIISLPAGSLALLDVAADDQVSLVGTIAAPWAYDATGAPVPTHFEVSGTTVTQIVEHRSGQYVYAITADPDLSKCAAGALAGLLPGAGAPAAAGSVMPFWGTLAGGVVGALYGAGTGCILAGG</sequence>
<feature type="chain" id="PRO_5045443691" description="DUF4397 domain-containing protein" evidence="2">
    <location>
        <begin position="36"/>
        <end position="238"/>
    </location>
</feature>
<evidence type="ECO:0008006" key="5">
    <source>
        <dbReference type="Google" id="ProtNLM"/>
    </source>
</evidence>
<organism evidence="3 4">
    <name type="scientific">Microbacterium paraoxydans</name>
    <dbReference type="NCBI Taxonomy" id="199592"/>
    <lineage>
        <taxon>Bacteria</taxon>
        <taxon>Bacillati</taxon>
        <taxon>Actinomycetota</taxon>
        <taxon>Actinomycetes</taxon>
        <taxon>Micrococcales</taxon>
        <taxon>Microbacteriaceae</taxon>
        <taxon>Microbacterium</taxon>
    </lineage>
</organism>
<keyword evidence="2" id="KW-0732">Signal</keyword>
<gene>
    <name evidence="3" type="ORF">KE274_01880</name>
</gene>
<keyword evidence="4" id="KW-1185">Reference proteome</keyword>
<evidence type="ECO:0000313" key="4">
    <source>
        <dbReference type="Proteomes" id="UP000678243"/>
    </source>
</evidence>
<feature type="signal peptide" evidence="2">
    <location>
        <begin position="1"/>
        <end position="35"/>
    </location>
</feature>
<evidence type="ECO:0000313" key="3">
    <source>
        <dbReference type="EMBL" id="MBS0022852.1"/>
    </source>
</evidence>
<evidence type="ECO:0000256" key="1">
    <source>
        <dbReference type="SAM" id="MobiDB-lite"/>
    </source>
</evidence>